<dbReference type="EMBL" id="CVRI01000010">
    <property type="protein sequence ID" value="CRK88775.1"/>
    <property type="molecule type" value="Genomic_DNA"/>
</dbReference>
<name>A0A1J1HL39_9DIPT</name>
<dbReference type="AlphaFoldDB" id="A0A1J1HL39"/>
<keyword evidence="2" id="KW-1185">Reference proteome</keyword>
<reference evidence="1 2" key="1">
    <citation type="submission" date="2015-04" db="EMBL/GenBank/DDBJ databases">
        <authorList>
            <person name="Syromyatnikov M.Y."/>
            <person name="Popov V.N."/>
        </authorList>
    </citation>
    <scope>NUCLEOTIDE SEQUENCE [LARGE SCALE GENOMIC DNA]</scope>
</reference>
<accession>A0A1J1HL39</accession>
<evidence type="ECO:0000313" key="2">
    <source>
        <dbReference type="Proteomes" id="UP000183832"/>
    </source>
</evidence>
<proteinExistence type="predicted"/>
<sequence>MAIFMKKHFDRIPFDVNSSLITLTLKGSSFKNKYFLLLTRSFNTWSWNSVEFPELREKMRSINKRSIKIQFRSSVLVQEFSDKVPYMITIRGLW</sequence>
<protein>
    <submittedName>
        <fullName evidence="1">CLUMA_CG002725, isoform A</fullName>
    </submittedName>
</protein>
<evidence type="ECO:0000313" key="1">
    <source>
        <dbReference type="EMBL" id="CRK88775.1"/>
    </source>
</evidence>
<gene>
    <name evidence="1" type="ORF">CLUMA_CG002725</name>
</gene>
<organism evidence="1 2">
    <name type="scientific">Clunio marinus</name>
    <dbReference type="NCBI Taxonomy" id="568069"/>
    <lineage>
        <taxon>Eukaryota</taxon>
        <taxon>Metazoa</taxon>
        <taxon>Ecdysozoa</taxon>
        <taxon>Arthropoda</taxon>
        <taxon>Hexapoda</taxon>
        <taxon>Insecta</taxon>
        <taxon>Pterygota</taxon>
        <taxon>Neoptera</taxon>
        <taxon>Endopterygota</taxon>
        <taxon>Diptera</taxon>
        <taxon>Nematocera</taxon>
        <taxon>Chironomoidea</taxon>
        <taxon>Chironomidae</taxon>
        <taxon>Clunio</taxon>
    </lineage>
</organism>
<dbReference type="Proteomes" id="UP000183832">
    <property type="component" value="Unassembled WGS sequence"/>
</dbReference>